<evidence type="ECO:0000313" key="2">
    <source>
        <dbReference type="Proteomes" id="UP001322785"/>
    </source>
</evidence>
<name>A0ABZ0ZDE3_9HYPH</name>
<keyword evidence="2" id="KW-1185">Reference proteome</keyword>
<dbReference type="EMBL" id="CP140635">
    <property type="protein sequence ID" value="WQN37659.1"/>
    <property type="molecule type" value="Genomic_DNA"/>
</dbReference>
<evidence type="ECO:0008006" key="3">
    <source>
        <dbReference type="Google" id="ProtNLM"/>
    </source>
</evidence>
<proteinExistence type="predicted"/>
<sequence>MTNQAVATIFLWPSETHSEAIHRSTAMEQANPARSMAKEGDVWQMLKLFSPSGDGVMAHSSLGLWLDSRVPPTGWKCHAIKDAGDEGVVCGMCQSATVRFTHLMTHPQVPEVLSVGAPCAERMEDDYYTALKRERVFRDDIRIIRGWPQRQWKQSQLGNHYVNARGFNITIWNKGGAGFGITIKLQNKFDRKFELNGKKLFKTVEEAKGEALTALLYARRRLREGLI</sequence>
<reference evidence="1 2" key="1">
    <citation type="submission" date="2023-12" db="EMBL/GenBank/DDBJ databases">
        <authorList>
            <person name="Menendez E."/>
            <person name="Kaur S."/>
            <person name="Flores-Felix J.D."/>
            <person name="diCenzo G.C."/>
            <person name="Peix A."/>
            <person name="Velazquez E."/>
        </authorList>
    </citation>
    <scope>NUCLEOTIDE SEQUENCE [LARGE SCALE GENOMIC DNA]</scope>
    <source>
        <strain evidence="1 2">CIP 108029</strain>
    </source>
</reference>
<protein>
    <recommendedName>
        <fullName evidence="3">HNH endonuclease</fullName>
    </recommendedName>
</protein>
<accession>A0ABZ0ZDE3</accession>
<dbReference type="RefSeq" id="WP_193445619.1">
    <property type="nucleotide sequence ID" value="NZ_BSOQ01000025.1"/>
</dbReference>
<organism evidence="1 2">
    <name type="scientific">Rhizobium indigoferae</name>
    <dbReference type="NCBI Taxonomy" id="158891"/>
    <lineage>
        <taxon>Bacteria</taxon>
        <taxon>Pseudomonadati</taxon>
        <taxon>Pseudomonadota</taxon>
        <taxon>Alphaproteobacteria</taxon>
        <taxon>Hyphomicrobiales</taxon>
        <taxon>Rhizobiaceae</taxon>
        <taxon>Rhizobium/Agrobacterium group</taxon>
        <taxon>Rhizobium</taxon>
    </lineage>
</organism>
<gene>
    <name evidence="1" type="ORF">U5G49_002793</name>
</gene>
<evidence type="ECO:0000313" key="1">
    <source>
        <dbReference type="EMBL" id="WQN37659.1"/>
    </source>
</evidence>
<dbReference type="Proteomes" id="UP001322785">
    <property type="component" value="Chromosome"/>
</dbReference>